<feature type="region of interest" description="Disordered" evidence="1">
    <location>
        <begin position="214"/>
        <end position="257"/>
    </location>
</feature>
<reference evidence="3" key="1">
    <citation type="journal article" date="2018" name="Nat. Microbiol.">
        <title>Leveraging single-cell genomics to expand the fungal tree of life.</title>
        <authorList>
            <person name="Ahrendt S.R."/>
            <person name="Quandt C.A."/>
            <person name="Ciobanu D."/>
            <person name="Clum A."/>
            <person name="Salamov A."/>
            <person name="Andreopoulos B."/>
            <person name="Cheng J.F."/>
            <person name="Woyke T."/>
            <person name="Pelin A."/>
            <person name="Henrissat B."/>
            <person name="Reynolds N.K."/>
            <person name="Benny G.L."/>
            <person name="Smith M.E."/>
            <person name="James T.Y."/>
            <person name="Grigoriev I.V."/>
        </authorList>
    </citation>
    <scope>NUCLEOTIDE SEQUENCE [LARGE SCALE GENOMIC DNA]</scope>
</reference>
<dbReference type="AlphaFoldDB" id="A0A4P9WTU3"/>
<evidence type="ECO:0000256" key="1">
    <source>
        <dbReference type="SAM" id="MobiDB-lite"/>
    </source>
</evidence>
<evidence type="ECO:0000313" key="3">
    <source>
        <dbReference type="Proteomes" id="UP000269721"/>
    </source>
</evidence>
<proteinExistence type="predicted"/>
<feature type="compositionally biased region" description="Basic and acidic residues" evidence="1">
    <location>
        <begin position="10"/>
        <end position="25"/>
    </location>
</feature>
<sequence length="341" mass="37970">MGSAALAAASKEKEVDSGEERHVGNDGDYAQDNQQVDEHLDEQELEEAIKQISRGETNIEYIYHKDYTEGSSSVVAVKKGKAKTVSPTPGELLLDHVQRLASVCGDLDHLKERGLPYEPFNKEAVESILLKDGDRPSPATSISNPTSTHIQFILRKGGGSGNRVAPAIAYAISHQELPLSRIFEHACAVLLQRQIIPSGTATNASEGSYRHYNKASETYRTDIKEAREQRKGDEHRREDESPSKRAKKDPATNVAKRASLKNVALMYTLGETVHHETSEGTSHEHRHAPRSHACSYHFQITENHTLPKATSMPTPRTRPSGQARREEFDGCVEWYEHLEEC</sequence>
<feature type="region of interest" description="Disordered" evidence="1">
    <location>
        <begin position="1"/>
        <end position="40"/>
    </location>
</feature>
<keyword evidence="3" id="KW-1185">Reference proteome</keyword>
<organism evidence="2 3">
    <name type="scientific">Blyttiomyces helicus</name>
    <dbReference type="NCBI Taxonomy" id="388810"/>
    <lineage>
        <taxon>Eukaryota</taxon>
        <taxon>Fungi</taxon>
        <taxon>Fungi incertae sedis</taxon>
        <taxon>Chytridiomycota</taxon>
        <taxon>Chytridiomycota incertae sedis</taxon>
        <taxon>Chytridiomycetes</taxon>
        <taxon>Chytridiomycetes incertae sedis</taxon>
        <taxon>Blyttiomyces</taxon>
    </lineage>
</organism>
<evidence type="ECO:0000313" key="2">
    <source>
        <dbReference type="EMBL" id="RKO94790.1"/>
    </source>
</evidence>
<dbReference type="EMBL" id="KZ993818">
    <property type="protein sequence ID" value="RKO94790.1"/>
    <property type="molecule type" value="Genomic_DNA"/>
</dbReference>
<dbReference type="Proteomes" id="UP000269721">
    <property type="component" value="Unassembled WGS sequence"/>
</dbReference>
<protein>
    <submittedName>
        <fullName evidence="2">Uncharacterized protein</fullName>
    </submittedName>
</protein>
<accession>A0A4P9WTU3</accession>
<name>A0A4P9WTU3_9FUNG</name>
<feature type="compositionally biased region" description="Basic and acidic residues" evidence="1">
    <location>
        <begin position="217"/>
        <end position="243"/>
    </location>
</feature>
<gene>
    <name evidence="2" type="ORF">BDK51DRAFT_27082</name>
</gene>